<proteinExistence type="predicted"/>
<evidence type="ECO:0000313" key="1">
    <source>
        <dbReference type="EMBL" id="KAF1845156.1"/>
    </source>
</evidence>
<name>A0A9P4GH73_9PLEO</name>
<comment type="caution">
    <text evidence="1">The sequence shown here is derived from an EMBL/GenBank/DDBJ whole genome shotgun (WGS) entry which is preliminary data.</text>
</comment>
<evidence type="ECO:0000313" key="2">
    <source>
        <dbReference type="Proteomes" id="UP000800039"/>
    </source>
</evidence>
<dbReference type="EMBL" id="ML976616">
    <property type="protein sequence ID" value="KAF1845156.1"/>
    <property type="molecule type" value="Genomic_DNA"/>
</dbReference>
<dbReference type="AlphaFoldDB" id="A0A9P4GH73"/>
<reference evidence="1" key="1">
    <citation type="submission" date="2020-01" db="EMBL/GenBank/DDBJ databases">
        <authorList>
            <consortium name="DOE Joint Genome Institute"/>
            <person name="Haridas S."/>
            <person name="Albert R."/>
            <person name="Binder M."/>
            <person name="Bloem J."/>
            <person name="Labutti K."/>
            <person name="Salamov A."/>
            <person name="Andreopoulos B."/>
            <person name="Baker S.E."/>
            <person name="Barry K."/>
            <person name="Bills G."/>
            <person name="Bluhm B.H."/>
            <person name="Cannon C."/>
            <person name="Castanera R."/>
            <person name="Culley D.E."/>
            <person name="Daum C."/>
            <person name="Ezra D."/>
            <person name="Gonzalez J.B."/>
            <person name="Henrissat B."/>
            <person name="Kuo A."/>
            <person name="Liang C."/>
            <person name="Lipzen A."/>
            <person name="Lutzoni F."/>
            <person name="Magnuson J."/>
            <person name="Mondo S."/>
            <person name="Nolan M."/>
            <person name="Ohm R."/>
            <person name="Pangilinan J."/>
            <person name="Park H.-J."/>
            <person name="Ramirez L."/>
            <person name="Alfaro M."/>
            <person name="Sun H."/>
            <person name="Tritt A."/>
            <person name="Yoshinaga Y."/>
            <person name="Zwiers L.-H."/>
            <person name="Turgeon B.G."/>
            <person name="Goodwin S.B."/>
            <person name="Spatafora J.W."/>
            <person name="Crous P.W."/>
            <person name="Grigoriev I.V."/>
        </authorList>
    </citation>
    <scope>NUCLEOTIDE SEQUENCE</scope>
    <source>
        <strain evidence="1">CBS 394.84</strain>
    </source>
</reference>
<dbReference type="RefSeq" id="XP_040787719.1">
    <property type="nucleotide sequence ID" value="XM_040926514.1"/>
</dbReference>
<dbReference type="Proteomes" id="UP000800039">
    <property type="component" value="Unassembled WGS sequence"/>
</dbReference>
<gene>
    <name evidence="1" type="ORF">K460DRAFT_104187</name>
</gene>
<sequence>MTVSAACICMLTHAARGVQKNHRMDAIRCRSPFTRRKVDSAIYRTRRCSDSIALKQRCSDAALSACQSISVPIYWVNNGNQSTYHLHSRRVGLCMRLVTRGSASALTMLRQVVASGGRLGEARAGGNKQSRQEQYTSAGNLYYRRLGLNNGIVKKMMPVQDRCGCMITSNEHPAGHVHTCIARICTTRALLCIPKKVASMLNRRC</sequence>
<accession>A0A9P4GH73</accession>
<keyword evidence="2" id="KW-1185">Reference proteome</keyword>
<organism evidence="1 2">
    <name type="scientific">Cucurbitaria berberidis CBS 394.84</name>
    <dbReference type="NCBI Taxonomy" id="1168544"/>
    <lineage>
        <taxon>Eukaryota</taxon>
        <taxon>Fungi</taxon>
        <taxon>Dikarya</taxon>
        <taxon>Ascomycota</taxon>
        <taxon>Pezizomycotina</taxon>
        <taxon>Dothideomycetes</taxon>
        <taxon>Pleosporomycetidae</taxon>
        <taxon>Pleosporales</taxon>
        <taxon>Pleosporineae</taxon>
        <taxon>Cucurbitariaceae</taxon>
        <taxon>Cucurbitaria</taxon>
    </lineage>
</organism>
<dbReference type="GeneID" id="63843765"/>
<protein>
    <submittedName>
        <fullName evidence="1">Uncharacterized protein</fullName>
    </submittedName>
</protein>